<dbReference type="PIRSF" id="PIRSF004557">
    <property type="entry name" value="SecY"/>
    <property type="match status" value="1"/>
</dbReference>
<dbReference type="PANTHER" id="PTHR10906">
    <property type="entry name" value="SECY/SEC61-ALPHA FAMILY MEMBER"/>
    <property type="match status" value="1"/>
</dbReference>
<evidence type="ECO:0000256" key="4">
    <source>
        <dbReference type="ARBA" id="ARBA00022692"/>
    </source>
</evidence>
<keyword evidence="8 9" id="KW-0472">Membrane</keyword>
<feature type="transmembrane region" description="Helical" evidence="9">
    <location>
        <begin position="210"/>
        <end position="231"/>
    </location>
</feature>
<dbReference type="InterPro" id="IPR030659">
    <property type="entry name" value="SecY_CS"/>
</dbReference>
<comment type="similarity">
    <text evidence="2 9 12">Belongs to the SecY/SEC61-alpha family.</text>
</comment>
<accession>A0ABY1RZH5</accession>
<keyword evidence="7 9" id="KW-0811">Translocation</keyword>
<proteinExistence type="inferred from homology"/>
<feature type="transmembrane region" description="Helical" evidence="9">
    <location>
        <begin position="368"/>
        <end position="388"/>
    </location>
</feature>
<evidence type="ECO:0000256" key="2">
    <source>
        <dbReference type="ARBA" id="ARBA00005751"/>
    </source>
</evidence>
<dbReference type="InterPro" id="IPR026593">
    <property type="entry name" value="SecY"/>
</dbReference>
<dbReference type="SUPFAM" id="SSF103491">
    <property type="entry name" value="Preprotein translocase SecY subunit"/>
    <property type="match status" value="1"/>
</dbReference>
<feature type="transmembrane region" description="Helical" evidence="9">
    <location>
        <begin position="394"/>
        <end position="413"/>
    </location>
</feature>
<dbReference type="InterPro" id="IPR023201">
    <property type="entry name" value="SecY_dom_sf"/>
</dbReference>
<comment type="subcellular location">
    <subcellularLocation>
        <location evidence="9">Cell membrane</location>
        <topology evidence="9">Multi-pass membrane protein</topology>
    </subcellularLocation>
    <subcellularLocation>
        <location evidence="1 11">Membrane</location>
        <topology evidence="1 11">Multi-pass membrane protein</topology>
    </subcellularLocation>
</comment>
<name>A0ABY1RZH5_9GAMM</name>
<dbReference type="Gene3D" id="1.10.3370.10">
    <property type="entry name" value="SecY subunit domain"/>
    <property type="match status" value="1"/>
</dbReference>
<gene>
    <name evidence="9" type="primary">secY</name>
    <name evidence="13" type="ORF">SAMN04487964_105184</name>
</gene>
<dbReference type="NCBIfam" id="TIGR00967">
    <property type="entry name" value="3a0501s007"/>
    <property type="match status" value="1"/>
</dbReference>
<dbReference type="PRINTS" id="PR00303">
    <property type="entry name" value="SECYTRNLCASE"/>
</dbReference>
<evidence type="ECO:0000256" key="6">
    <source>
        <dbReference type="ARBA" id="ARBA00022989"/>
    </source>
</evidence>
<evidence type="ECO:0000313" key="13">
    <source>
        <dbReference type="EMBL" id="SMR73762.1"/>
    </source>
</evidence>
<feature type="transmembrane region" description="Helical" evidence="9">
    <location>
        <begin position="310"/>
        <end position="332"/>
    </location>
</feature>
<feature type="transmembrane region" description="Helical" evidence="9">
    <location>
        <begin position="269"/>
        <end position="290"/>
    </location>
</feature>
<keyword evidence="5 9" id="KW-0653">Protein transport</keyword>
<keyword evidence="14" id="KW-1185">Reference proteome</keyword>
<evidence type="ECO:0000256" key="7">
    <source>
        <dbReference type="ARBA" id="ARBA00023010"/>
    </source>
</evidence>
<organism evidence="13 14">
    <name type="scientific">Marinobacterium sediminicola</name>
    <dbReference type="NCBI Taxonomy" id="518898"/>
    <lineage>
        <taxon>Bacteria</taxon>
        <taxon>Pseudomonadati</taxon>
        <taxon>Pseudomonadota</taxon>
        <taxon>Gammaproteobacteria</taxon>
        <taxon>Oceanospirillales</taxon>
        <taxon>Oceanospirillaceae</taxon>
        <taxon>Marinobacterium</taxon>
    </lineage>
</organism>
<evidence type="ECO:0000256" key="11">
    <source>
        <dbReference type="RuleBase" id="RU003484"/>
    </source>
</evidence>
<sequence>MAKQGQIPAGMQSGLKELWARLRFVLIAIIVYRIGAHIPVPGINPDRLAALFDQNQGTILSLFNMFSGGALERMSILALGIMPYISASIIMQLMTVVSPQLEQLKKEGEAGRRKISQYTRYGTVVLATLQAFGMAVGLANQGVAFVADFSFYFVAVVTLVAGAVFLMWLGEQITEHGIGNGISILIFAGIVAGLPSAIGQSFEAARQGDLNILALLAIAVLAIATVGFVVFMERGQRRITINYAKRQQGRRVYAAQSSHLPLKVNMAGVIPPIFASSILLFPASVGQWFGQSEGMEWLQDVALALGPGQPLYILLFATAIVFFCYFYTAIVFNPRDVADNLKKSGAFIPGIRPGDQSARYIDSVLSRLTLFGALYITAVSLMPQFLVVAWNVPFYFGGTSLLIVVVVVMDFMAQVQSHLMSHQYESLMKKSNLKGGAGLLR</sequence>
<comment type="function">
    <text evidence="9 10">The central subunit of the protein translocation channel SecYEG. Consists of two halves formed by TMs 1-5 and 6-10. These two domains form a lateral gate at the front which open onto the bilayer between TMs 2 and 7, and are clamped together by SecE at the back. The channel is closed by both a pore ring composed of hydrophobic SecY resides and a short helix (helix 2A) on the extracellular side of the membrane which forms a plug. The plug probably moves laterally to allow the channel to open. The ring and the pore may move independently.</text>
</comment>
<feature type="transmembrane region" description="Helical" evidence="9">
    <location>
        <begin position="74"/>
        <end position="97"/>
    </location>
</feature>
<keyword evidence="4 9" id="KW-0812">Transmembrane</keyword>
<evidence type="ECO:0000256" key="8">
    <source>
        <dbReference type="ARBA" id="ARBA00023136"/>
    </source>
</evidence>
<evidence type="ECO:0000256" key="9">
    <source>
        <dbReference type="HAMAP-Rule" id="MF_01465"/>
    </source>
</evidence>
<evidence type="ECO:0000256" key="5">
    <source>
        <dbReference type="ARBA" id="ARBA00022927"/>
    </source>
</evidence>
<dbReference type="Pfam" id="PF00344">
    <property type="entry name" value="SecY"/>
    <property type="match status" value="1"/>
</dbReference>
<dbReference type="InterPro" id="IPR002208">
    <property type="entry name" value="SecY/SEC61-alpha"/>
</dbReference>
<evidence type="ECO:0000256" key="10">
    <source>
        <dbReference type="RuleBase" id="RU000537"/>
    </source>
</evidence>
<keyword evidence="3 9" id="KW-0813">Transport</keyword>
<keyword evidence="9" id="KW-1003">Cell membrane</keyword>
<keyword evidence="6 9" id="KW-1133">Transmembrane helix</keyword>
<feature type="transmembrane region" description="Helical" evidence="9">
    <location>
        <begin position="20"/>
        <end position="38"/>
    </location>
</feature>
<reference evidence="13 14" key="1">
    <citation type="submission" date="2017-05" db="EMBL/GenBank/DDBJ databases">
        <authorList>
            <person name="Varghese N."/>
            <person name="Submissions S."/>
        </authorList>
    </citation>
    <scope>NUCLEOTIDE SEQUENCE [LARGE SCALE GENOMIC DNA]</scope>
    <source>
        <strain evidence="13 14">CGMCC 1.7287</strain>
    </source>
</reference>
<feature type="transmembrane region" description="Helical" evidence="9">
    <location>
        <begin position="151"/>
        <end position="170"/>
    </location>
</feature>
<evidence type="ECO:0000256" key="12">
    <source>
        <dbReference type="RuleBase" id="RU004349"/>
    </source>
</evidence>
<dbReference type="HAMAP" id="MF_01465">
    <property type="entry name" value="SecY"/>
    <property type="match status" value="1"/>
</dbReference>
<feature type="transmembrane region" description="Helical" evidence="9">
    <location>
        <begin position="118"/>
        <end position="139"/>
    </location>
</feature>
<evidence type="ECO:0000256" key="3">
    <source>
        <dbReference type="ARBA" id="ARBA00022448"/>
    </source>
</evidence>
<protein>
    <recommendedName>
        <fullName evidence="9 10">Protein translocase subunit SecY</fullName>
    </recommendedName>
</protein>
<evidence type="ECO:0000313" key="14">
    <source>
        <dbReference type="Proteomes" id="UP001159257"/>
    </source>
</evidence>
<comment type="caution">
    <text evidence="13">The sequence shown here is derived from an EMBL/GenBank/DDBJ whole genome shotgun (WGS) entry which is preliminary data.</text>
</comment>
<evidence type="ECO:0000256" key="1">
    <source>
        <dbReference type="ARBA" id="ARBA00004141"/>
    </source>
</evidence>
<comment type="subunit">
    <text evidence="9">Component of the Sec protein translocase complex. Heterotrimer consisting of SecY, SecE and SecG subunits. The heterotrimers can form oligomers, although 1 heterotrimer is thought to be able to translocate proteins. Interacts with the ribosome. Interacts with SecDF, and other proteins may be involved. Interacts with SecA.</text>
</comment>
<dbReference type="Proteomes" id="UP001159257">
    <property type="component" value="Unassembled WGS sequence"/>
</dbReference>
<dbReference type="EMBL" id="FXWV01000005">
    <property type="protein sequence ID" value="SMR73762.1"/>
    <property type="molecule type" value="Genomic_DNA"/>
</dbReference>
<dbReference type="PROSITE" id="PS00756">
    <property type="entry name" value="SECY_2"/>
    <property type="match status" value="1"/>
</dbReference>
<dbReference type="PROSITE" id="PS00755">
    <property type="entry name" value="SECY_1"/>
    <property type="match status" value="1"/>
</dbReference>
<dbReference type="RefSeq" id="WP_239040608.1">
    <property type="nucleotide sequence ID" value="NZ_BAAAEY010000005.1"/>
</dbReference>
<feature type="transmembrane region" description="Helical" evidence="9">
    <location>
        <begin position="177"/>
        <end position="198"/>
    </location>
</feature>